<comment type="caution">
    <text evidence="1">The sequence shown here is derived from an EMBL/GenBank/DDBJ whole genome shotgun (WGS) entry which is preliminary data.</text>
</comment>
<evidence type="ECO:0008006" key="3">
    <source>
        <dbReference type="Google" id="ProtNLM"/>
    </source>
</evidence>
<name>A0ABS3WCD9_9BACL</name>
<keyword evidence="2" id="KW-1185">Reference proteome</keyword>
<evidence type="ECO:0000313" key="2">
    <source>
        <dbReference type="Proteomes" id="UP000670947"/>
    </source>
</evidence>
<proteinExistence type="predicted"/>
<protein>
    <recommendedName>
        <fullName evidence="3">TATA-box binding protein</fullName>
    </recommendedName>
</protein>
<evidence type="ECO:0000313" key="1">
    <source>
        <dbReference type="EMBL" id="MBO7745949.1"/>
    </source>
</evidence>
<gene>
    <name evidence="1" type="ORF">I8J29_17210</name>
</gene>
<dbReference type="Proteomes" id="UP000670947">
    <property type="component" value="Unassembled WGS sequence"/>
</dbReference>
<accession>A0ABS3WCD9</accession>
<dbReference type="EMBL" id="JAGGDJ010000014">
    <property type="protein sequence ID" value="MBO7745949.1"/>
    <property type="molecule type" value="Genomic_DNA"/>
</dbReference>
<reference evidence="1 2" key="1">
    <citation type="submission" date="2021-03" db="EMBL/GenBank/DDBJ databases">
        <title>Paenibacillus artemisicola MWE-103 whole genome sequence.</title>
        <authorList>
            <person name="Ham Y.J."/>
        </authorList>
    </citation>
    <scope>NUCLEOTIDE SEQUENCE [LARGE SCALE GENOMIC DNA]</scope>
    <source>
        <strain evidence="1 2">MWE-103</strain>
    </source>
</reference>
<organism evidence="1 2">
    <name type="scientific">Paenibacillus artemisiicola</name>
    <dbReference type="NCBI Taxonomy" id="1172618"/>
    <lineage>
        <taxon>Bacteria</taxon>
        <taxon>Bacillati</taxon>
        <taxon>Bacillota</taxon>
        <taxon>Bacilli</taxon>
        <taxon>Bacillales</taxon>
        <taxon>Paenibacillaceae</taxon>
        <taxon>Paenibacillus</taxon>
    </lineage>
</organism>
<sequence>MVKKGLLALGVLLLLIAALAGAGLWYVKPQEKLDLAYRTVPLEQRAIGMAKNLSTTLALSESDVDNIAKAYIASDPRYGPDVTVTGARFDIEDGRIAAHYNLKVKNRIPVGVVVYYRVQWRDPNLVAVVDEAKLRSRTLPKRYFDDIVIPLGSSVPKPIRIRSAALQGDKLVITIKKPTLAELTRLLRRELGL</sequence>
<dbReference type="RefSeq" id="WP_208848771.1">
    <property type="nucleotide sequence ID" value="NZ_JAGGDJ010000014.1"/>
</dbReference>